<evidence type="ECO:0000313" key="2">
    <source>
        <dbReference type="Proteomes" id="UP000238442"/>
    </source>
</evidence>
<protein>
    <submittedName>
        <fullName evidence="1">Anhydro-N-acetylmuramic acid kinase</fullName>
    </submittedName>
</protein>
<reference evidence="1 2" key="1">
    <citation type="submission" date="2018-02" db="EMBL/GenBank/DDBJ databases">
        <title>Genomic analysis of the strain RR4-38 isolated from a seawater recirculating aquaculture system.</title>
        <authorList>
            <person name="Kim Y.-S."/>
            <person name="Jang Y.H."/>
            <person name="Kim K.-H."/>
        </authorList>
    </citation>
    <scope>NUCLEOTIDE SEQUENCE [LARGE SCALE GENOMIC DNA]</scope>
    <source>
        <strain evidence="1 2">RR4-38</strain>
    </source>
</reference>
<keyword evidence="2" id="KW-1185">Reference proteome</keyword>
<dbReference type="Proteomes" id="UP000238442">
    <property type="component" value="Chromosome"/>
</dbReference>
<dbReference type="GO" id="GO:0016773">
    <property type="term" value="F:phosphotransferase activity, alcohol group as acceptor"/>
    <property type="evidence" value="ECO:0007669"/>
    <property type="project" value="InterPro"/>
</dbReference>
<dbReference type="EMBL" id="CP027062">
    <property type="protein sequence ID" value="AVI50140.1"/>
    <property type="molecule type" value="Genomic_DNA"/>
</dbReference>
<keyword evidence="1" id="KW-0418">Kinase</keyword>
<evidence type="ECO:0000313" key="1">
    <source>
        <dbReference type="EMBL" id="AVI50140.1"/>
    </source>
</evidence>
<accession>A0A2S0HU25</accession>
<dbReference type="Gene3D" id="3.30.420.40">
    <property type="match status" value="2"/>
</dbReference>
<proteinExistence type="predicted"/>
<organism evidence="1 2">
    <name type="scientific">Pukyongia salina</name>
    <dbReference type="NCBI Taxonomy" id="2094025"/>
    <lineage>
        <taxon>Bacteria</taxon>
        <taxon>Pseudomonadati</taxon>
        <taxon>Bacteroidota</taxon>
        <taxon>Flavobacteriia</taxon>
        <taxon>Flavobacteriales</taxon>
        <taxon>Flavobacteriaceae</taxon>
        <taxon>Pukyongia</taxon>
    </lineage>
</organism>
<keyword evidence="1" id="KW-0808">Transferase</keyword>
<dbReference type="AlphaFoldDB" id="A0A2S0HU25"/>
<dbReference type="InterPro" id="IPR043129">
    <property type="entry name" value="ATPase_NBD"/>
</dbReference>
<dbReference type="KEGG" id="aue:C5O00_02725"/>
<dbReference type="OrthoDB" id="9763949at2"/>
<dbReference type="GO" id="GO:0006040">
    <property type="term" value="P:amino sugar metabolic process"/>
    <property type="evidence" value="ECO:0007669"/>
    <property type="project" value="InterPro"/>
</dbReference>
<gene>
    <name evidence="1" type="ORF">C5O00_02725</name>
</gene>
<dbReference type="RefSeq" id="WP_105214734.1">
    <property type="nucleotide sequence ID" value="NZ_CP027062.1"/>
</dbReference>
<dbReference type="PANTHER" id="PTHR30605">
    <property type="entry name" value="ANHYDRO-N-ACETYLMURAMIC ACID KINASE"/>
    <property type="match status" value="1"/>
</dbReference>
<dbReference type="SUPFAM" id="SSF53067">
    <property type="entry name" value="Actin-like ATPase domain"/>
    <property type="match status" value="1"/>
</dbReference>
<dbReference type="GO" id="GO:0009254">
    <property type="term" value="P:peptidoglycan turnover"/>
    <property type="evidence" value="ECO:0007669"/>
    <property type="project" value="InterPro"/>
</dbReference>
<dbReference type="GO" id="GO:0005524">
    <property type="term" value="F:ATP binding"/>
    <property type="evidence" value="ECO:0007669"/>
    <property type="project" value="InterPro"/>
</dbReference>
<dbReference type="Pfam" id="PF03702">
    <property type="entry name" value="AnmK"/>
    <property type="match status" value="1"/>
</dbReference>
<dbReference type="NCBIfam" id="NF007144">
    <property type="entry name" value="PRK09585.2-3"/>
    <property type="match status" value="1"/>
</dbReference>
<sequence>MKKHKYHVVGVMSGTSLDGVDLAECYLSHSEKEGWDFNIVRAETVPYTNDWRMRLSDAINFSAGRMHTLNEEYTAFLASVIKGFIDKHRISSLDLISSHGHTILHQPDKGVTLQIGNLPALAKMTGQLVVCDFRQQDVELGGQGAPLVPVGDRLLFTDYDACLNIGGFANVSYESGNGRIAFDICPVNTVLNYYAGKLGKEYDRDGMLARSGTLHKDVLKMLNKLDYYKQSPPKSLGVEWVNKCILPLLEGSGLNELSIMRTYCEHIAFQLSEQIDDTASVLVTGGGVNNKFLMERVLFYNSAEIVIPDTKIIEYKEALIFAFLGVLKLRGENNCLSSVTGAVRDHSSGKIYEPK</sequence>
<dbReference type="InterPro" id="IPR005338">
    <property type="entry name" value="Anhydro_N_Ac-Mur_kinase"/>
</dbReference>
<dbReference type="PANTHER" id="PTHR30605:SF0">
    <property type="entry name" value="ANHYDRO-N-ACETYLMURAMIC ACID KINASE"/>
    <property type="match status" value="1"/>
</dbReference>
<dbReference type="GO" id="GO:0016301">
    <property type="term" value="F:kinase activity"/>
    <property type="evidence" value="ECO:0007669"/>
    <property type="project" value="UniProtKB-KW"/>
</dbReference>
<name>A0A2S0HU25_9FLAO</name>